<dbReference type="GeneID" id="37270635"/>
<dbReference type="GO" id="GO:0034457">
    <property type="term" value="C:Mpp10 complex"/>
    <property type="evidence" value="ECO:0007669"/>
    <property type="project" value="TreeGrafter"/>
</dbReference>
<feature type="domain" description="Small ribosomal subunit protein uS4 N-terminal" evidence="11">
    <location>
        <begin position="3"/>
        <end position="107"/>
    </location>
</feature>
<evidence type="ECO:0000256" key="5">
    <source>
        <dbReference type="ARBA" id="ARBA00022884"/>
    </source>
</evidence>
<protein>
    <recommendedName>
        <fullName evidence="8">U3 small nucleolar ribonucleoprotein protein IMP3</fullName>
    </recommendedName>
    <alternativeName>
        <fullName evidence="9">U3 small nucleolar ribonucleoprotein protein imp3</fullName>
    </alternativeName>
</protein>
<dbReference type="CDD" id="cd00165">
    <property type="entry name" value="S4"/>
    <property type="match status" value="1"/>
</dbReference>
<keyword evidence="13" id="KW-1185">Reference proteome</keyword>
<dbReference type="Pfam" id="PF00163">
    <property type="entry name" value="Ribosomal_S4"/>
    <property type="match status" value="1"/>
</dbReference>
<keyword evidence="4" id="KW-0699">rRNA-binding</keyword>
<evidence type="ECO:0000256" key="4">
    <source>
        <dbReference type="ARBA" id="ARBA00022730"/>
    </source>
</evidence>
<dbReference type="InterPro" id="IPR002942">
    <property type="entry name" value="S4_RNA-bd"/>
</dbReference>
<evidence type="ECO:0000256" key="3">
    <source>
        <dbReference type="ARBA" id="ARBA00022517"/>
    </source>
</evidence>
<dbReference type="InterPro" id="IPR001912">
    <property type="entry name" value="Ribosomal_uS4_N"/>
</dbReference>
<evidence type="ECO:0000256" key="6">
    <source>
        <dbReference type="ARBA" id="ARBA00023242"/>
    </source>
</evidence>
<dbReference type="Pfam" id="PF01479">
    <property type="entry name" value="S4"/>
    <property type="match status" value="1"/>
</dbReference>
<dbReference type="GO" id="GO:0042274">
    <property type="term" value="P:ribosomal small subunit biogenesis"/>
    <property type="evidence" value="ECO:0007669"/>
    <property type="project" value="TreeGrafter"/>
</dbReference>
<dbReference type="GO" id="GO:0032040">
    <property type="term" value="C:small-subunit processome"/>
    <property type="evidence" value="ECO:0007669"/>
    <property type="project" value="TreeGrafter"/>
</dbReference>
<dbReference type="PROSITE" id="PS50889">
    <property type="entry name" value="S4"/>
    <property type="match status" value="1"/>
</dbReference>
<evidence type="ECO:0000256" key="1">
    <source>
        <dbReference type="ARBA" id="ARBA00004604"/>
    </source>
</evidence>
<dbReference type="SMART" id="SM01390">
    <property type="entry name" value="Ribosomal_S4"/>
    <property type="match status" value="1"/>
</dbReference>
<evidence type="ECO:0000256" key="10">
    <source>
        <dbReference type="PROSITE-ProRule" id="PRU00182"/>
    </source>
</evidence>
<evidence type="ECO:0000256" key="7">
    <source>
        <dbReference type="ARBA" id="ARBA00023274"/>
    </source>
</evidence>
<dbReference type="InterPro" id="IPR022801">
    <property type="entry name" value="Ribosomal_uS4"/>
</dbReference>
<dbReference type="SUPFAM" id="SSF55174">
    <property type="entry name" value="Alpha-L RNA-binding motif"/>
    <property type="match status" value="1"/>
</dbReference>
<dbReference type="GO" id="GO:0019843">
    <property type="term" value="F:rRNA binding"/>
    <property type="evidence" value="ECO:0007669"/>
    <property type="project" value="UniProtKB-KW"/>
</dbReference>
<evidence type="ECO:0000256" key="2">
    <source>
        <dbReference type="ARBA" id="ARBA00007465"/>
    </source>
</evidence>
<evidence type="ECO:0000259" key="11">
    <source>
        <dbReference type="SMART" id="SM01390"/>
    </source>
</evidence>
<sequence length="182" mass="21121">MRQLKHHESKLLKKHDFLQWKQDAGMREVKVMRRYHIQNRDDYHKYNVLVGRVRHLALRLSALPARDPFRGAREEALLAKLYDMGLLDTGAKMSDVLEKLTVSSFARRRLPVVMVRLKMSESVKQAVTHIEKGEVRVGADQITDPAFSVTRNMEDFVSWVDQSSVKRTIAQYSGQRDDFALL</sequence>
<evidence type="ECO:0000313" key="12">
    <source>
        <dbReference type="EMBL" id="PWN95992.1"/>
    </source>
</evidence>
<dbReference type="Gene3D" id="3.10.290.10">
    <property type="entry name" value="RNA-binding S4 domain"/>
    <property type="match status" value="1"/>
</dbReference>
<accession>A0A316Z4X8</accession>
<evidence type="ECO:0000256" key="9">
    <source>
        <dbReference type="ARBA" id="ARBA00072223"/>
    </source>
</evidence>
<evidence type="ECO:0000256" key="8">
    <source>
        <dbReference type="ARBA" id="ARBA00069727"/>
    </source>
</evidence>
<comment type="subcellular location">
    <subcellularLocation>
        <location evidence="1">Nucleus</location>
        <location evidence="1">Nucleolus</location>
    </subcellularLocation>
</comment>
<dbReference type="InterPro" id="IPR036986">
    <property type="entry name" value="S4_RNA-bd_sf"/>
</dbReference>
<comment type="similarity">
    <text evidence="2">Belongs to the universal ribosomal protein uS4 family.</text>
</comment>
<gene>
    <name evidence="12" type="ORF">FA09DRAFT_331595</name>
</gene>
<keyword evidence="6" id="KW-0539">Nucleus</keyword>
<dbReference type="STRING" id="58919.A0A316Z4X8"/>
<dbReference type="EMBL" id="KZ819301">
    <property type="protein sequence ID" value="PWN95992.1"/>
    <property type="molecule type" value="Genomic_DNA"/>
</dbReference>
<evidence type="ECO:0000313" key="13">
    <source>
        <dbReference type="Proteomes" id="UP000245946"/>
    </source>
</evidence>
<dbReference type="OrthoDB" id="10248812at2759"/>
<dbReference type="PANTHER" id="PTHR11831">
    <property type="entry name" value="30S 40S RIBOSOMAL PROTEIN"/>
    <property type="match status" value="1"/>
</dbReference>
<keyword evidence="5 10" id="KW-0694">RNA-binding</keyword>
<dbReference type="AlphaFoldDB" id="A0A316Z4X8"/>
<name>A0A316Z4X8_9BASI</name>
<dbReference type="RefSeq" id="XP_025596271.1">
    <property type="nucleotide sequence ID" value="XM_025743091.1"/>
</dbReference>
<keyword evidence="3" id="KW-0690">Ribosome biogenesis</keyword>
<organism evidence="12 13">
    <name type="scientific">Tilletiopsis washingtonensis</name>
    <dbReference type="NCBI Taxonomy" id="58919"/>
    <lineage>
        <taxon>Eukaryota</taxon>
        <taxon>Fungi</taxon>
        <taxon>Dikarya</taxon>
        <taxon>Basidiomycota</taxon>
        <taxon>Ustilaginomycotina</taxon>
        <taxon>Exobasidiomycetes</taxon>
        <taxon>Entylomatales</taxon>
        <taxon>Entylomatales incertae sedis</taxon>
        <taxon>Tilletiopsis</taxon>
    </lineage>
</organism>
<dbReference type="PANTHER" id="PTHR11831:SF1">
    <property type="entry name" value="U3 SMALL NUCLEOLAR RIBONUCLEOPROTEIN PROTEIN IMP3"/>
    <property type="match status" value="1"/>
</dbReference>
<reference evidence="12 13" key="1">
    <citation type="journal article" date="2018" name="Mol. Biol. Evol.">
        <title>Broad Genomic Sampling Reveals a Smut Pathogenic Ancestry of the Fungal Clade Ustilaginomycotina.</title>
        <authorList>
            <person name="Kijpornyongpan T."/>
            <person name="Mondo S.J."/>
            <person name="Barry K."/>
            <person name="Sandor L."/>
            <person name="Lee J."/>
            <person name="Lipzen A."/>
            <person name="Pangilinan J."/>
            <person name="LaButti K."/>
            <person name="Hainaut M."/>
            <person name="Henrissat B."/>
            <person name="Grigoriev I.V."/>
            <person name="Spatafora J.W."/>
            <person name="Aime M.C."/>
        </authorList>
    </citation>
    <scope>NUCLEOTIDE SEQUENCE [LARGE SCALE GENOMIC DNA]</scope>
    <source>
        <strain evidence="12 13">MCA 4186</strain>
    </source>
</reference>
<dbReference type="GO" id="GO:0030515">
    <property type="term" value="F:snoRNA binding"/>
    <property type="evidence" value="ECO:0007669"/>
    <property type="project" value="TreeGrafter"/>
</dbReference>
<dbReference type="Proteomes" id="UP000245946">
    <property type="component" value="Unassembled WGS sequence"/>
</dbReference>
<dbReference type="FunFam" id="3.10.290.10:FF:000006">
    <property type="entry name" value="U3 small nucleolar ribonucleoprotein IMP3"/>
    <property type="match status" value="1"/>
</dbReference>
<dbReference type="GO" id="GO:0006364">
    <property type="term" value="P:rRNA processing"/>
    <property type="evidence" value="ECO:0007669"/>
    <property type="project" value="TreeGrafter"/>
</dbReference>
<proteinExistence type="inferred from homology"/>
<keyword evidence="7" id="KW-0687">Ribonucleoprotein</keyword>